<dbReference type="EMBL" id="JAPQKS010000005">
    <property type="protein sequence ID" value="KAJ5226532.1"/>
    <property type="molecule type" value="Genomic_DNA"/>
</dbReference>
<feature type="region of interest" description="Disordered" evidence="1">
    <location>
        <begin position="47"/>
        <end position="78"/>
    </location>
</feature>
<feature type="compositionally biased region" description="Basic and acidic residues" evidence="1">
    <location>
        <begin position="69"/>
        <end position="78"/>
    </location>
</feature>
<keyword evidence="3" id="KW-1185">Reference proteome</keyword>
<sequence length="78" mass="8636">MPKTPGFDVSRMPETSKAVLSEKKLKIAKTAREFGVFHSTLADRIKKAKSPTTPTKCWENYPRATSGESPDRLDSPNA</sequence>
<dbReference type="AlphaFoldDB" id="A0A9W9TKS7"/>
<proteinExistence type="predicted"/>
<dbReference type="Proteomes" id="UP001150941">
    <property type="component" value="Unassembled WGS sequence"/>
</dbReference>
<evidence type="ECO:0000313" key="2">
    <source>
        <dbReference type="EMBL" id="KAJ5226532.1"/>
    </source>
</evidence>
<reference evidence="2" key="2">
    <citation type="journal article" date="2023" name="IMA Fungus">
        <title>Comparative genomic study of the Penicillium genus elucidates a diverse pangenome and 15 lateral gene transfer events.</title>
        <authorList>
            <person name="Petersen C."/>
            <person name="Sorensen T."/>
            <person name="Nielsen M.R."/>
            <person name="Sondergaard T.E."/>
            <person name="Sorensen J.L."/>
            <person name="Fitzpatrick D.A."/>
            <person name="Frisvad J.C."/>
            <person name="Nielsen K.L."/>
        </authorList>
    </citation>
    <scope>NUCLEOTIDE SEQUENCE</scope>
    <source>
        <strain evidence="2">IBT 19713</strain>
    </source>
</reference>
<gene>
    <name evidence="2" type="ORF">N7468_007757</name>
</gene>
<evidence type="ECO:0000256" key="1">
    <source>
        <dbReference type="SAM" id="MobiDB-lite"/>
    </source>
</evidence>
<evidence type="ECO:0000313" key="3">
    <source>
        <dbReference type="Proteomes" id="UP001150941"/>
    </source>
</evidence>
<dbReference type="RefSeq" id="XP_058329943.1">
    <property type="nucleotide sequence ID" value="XM_058477053.1"/>
</dbReference>
<name>A0A9W9TKS7_9EURO</name>
<evidence type="ECO:0008006" key="4">
    <source>
        <dbReference type="Google" id="ProtNLM"/>
    </source>
</evidence>
<dbReference type="GeneID" id="83204356"/>
<reference evidence="2" key="1">
    <citation type="submission" date="2022-11" db="EMBL/GenBank/DDBJ databases">
        <authorList>
            <person name="Petersen C."/>
        </authorList>
    </citation>
    <scope>NUCLEOTIDE SEQUENCE</scope>
    <source>
        <strain evidence="2">IBT 19713</strain>
    </source>
</reference>
<accession>A0A9W9TKS7</accession>
<protein>
    <recommendedName>
        <fullName evidence="4">HTH psq-type domain-containing protein</fullName>
    </recommendedName>
</protein>
<organism evidence="2 3">
    <name type="scientific">Penicillium chermesinum</name>
    <dbReference type="NCBI Taxonomy" id="63820"/>
    <lineage>
        <taxon>Eukaryota</taxon>
        <taxon>Fungi</taxon>
        <taxon>Dikarya</taxon>
        <taxon>Ascomycota</taxon>
        <taxon>Pezizomycotina</taxon>
        <taxon>Eurotiomycetes</taxon>
        <taxon>Eurotiomycetidae</taxon>
        <taxon>Eurotiales</taxon>
        <taxon>Aspergillaceae</taxon>
        <taxon>Penicillium</taxon>
    </lineage>
</organism>
<comment type="caution">
    <text evidence="2">The sequence shown here is derived from an EMBL/GenBank/DDBJ whole genome shotgun (WGS) entry which is preliminary data.</text>
</comment>